<reference evidence="1 2" key="1">
    <citation type="submission" date="2018-09" db="EMBL/GenBank/DDBJ databases">
        <title>A high-quality reference genome of wild soybean provides a powerful tool to mine soybean genomes.</title>
        <authorList>
            <person name="Xie M."/>
            <person name="Chung C.Y.L."/>
            <person name="Li M.-W."/>
            <person name="Wong F.-L."/>
            <person name="Chan T.-F."/>
            <person name="Lam H.-M."/>
        </authorList>
    </citation>
    <scope>NUCLEOTIDE SEQUENCE [LARGE SCALE GENOMIC DNA]</scope>
    <source>
        <strain evidence="2">cv. W05</strain>
        <tissue evidence="1">Hypocotyl of etiolated seedlings</tissue>
    </source>
</reference>
<organism evidence="1 2">
    <name type="scientific">Glycine soja</name>
    <name type="common">Wild soybean</name>
    <dbReference type="NCBI Taxonomy" id="3848"/>
    <lineage>
        <taxon>Eukaryota</taxon>
        <taxon>Viridiplantae</taxon>
        <taxon>Streptophyta</taxon>
        <taxon>Embryophyta</taxon>
        <taxon>Tracheophyta</taxon>
        <taxon>Spermatophyta</taxon>
        <taxon>Magnoliopsida</taxon>
        <taxon>eudicotyledons</taxon>
        <taxon>Gunneridae</taxon>
        <taxon>Pentapetalae</taxon>
        <taxon>rosids</taxon>
        <taxon>fabids</taxon>
        <taxon>Fabales</taxon>
        <taxon>Fabaceae</taxon>
        <taxon>Papilionoideae</taxon>
        <taxon>50 kb inversion clade</taxon>
        <taxon>NPAAA clade</taxon>
        <taxon>indigoferoid/millettioid clade</taxon>
        <taxon>Phaseoleae</taxon>
        <taxon>Glycine</taxon>
        <taxon>Glycine subgen. Soja</taxon>
    </lineage>
</organism>
<protein>
    <submittedName>
        <fullName evidence="1">Uncharacterized protein</fullName>
    </submittedName>
</protein>
<evidence type="ECO:0000313" key="2">
    <source>
        <dbReference type="Proteomes" id="UP000289340"/>
    </source>
</evidence>
<keyword evidence="2" id="KW-1185">Reference proteome</keyword>
<accession>A0A445G731</accession>
<proteinExistence type="predicted"/>
<gene>
    <name evidence="1" type="ORF">D0Y65_045900</name>
</gene>
<dbReference type="Proteomes" id="UP000289340">
    <property type="component" value="Chromosome 17"/>
</dbReference>
<dbReference type="AlphaFoldDB" id="A0A445G731"/>
<evidence type="ECO:0000313" key="1">
    <source>
        <dbReference type="EMBL" id="RZB56997.1"/>
    </source>
</evidence>
<comment type="caution">
    <text evidence="1">The sequence shown here is derived from an EMBL/GenBank/DDBJ whole genome shotgun (WGS) entry which is preliminary data.</text>
</comment>
<sequence>MQLPTQAFKMKHFVASNTEQTSTDEGEQTKISVQLCIDFIKLLVSSSCYTLEIEELCNLGSMMCHLYKVFSLFVLHT</sequence>
<name>A0A445G731_GLYSO</name>
<dbReference type="EMBL" id="QZWG01000017">
    <property type="protein sequence ID" value="RZB56997.1"/>
    <property type="molecule type" value="Genomic_DNA"/>
</dbReference>